<evidence type="ECO:0000256" key="3">
    <source>
        <dbReference type="ARBA" id="ARBA00022801"/>
    </source>
</evidence>
<accession>A0A7I7XG75</accession>
<dbReference type="PANTHER" id="PTHR43046:SF12">
    <property type="entry name" value="GDP-MANNOSE MANNOSYL HYDROLASE"/>
    <property type="match status" value="1"/>
</dbReference>
<evidence type="ECO:0000256" key="4">
    <source>
        <dbReference type="ARBA" id="ARBA00022842"/>
    </source>
</evidence>
<comment type="cofactor">
    <cofactor evidence="1">
        <name>Mg(2+)</name>
        <dbReference type="ChEBI" id="CHEBI:18420"/>
    </cofactor>
</comment>
<dbReference type="Proteomes" id="UP000466517">
    <property type="component" value="Chromosome"/>
</dbReference>
<dbReference type="PROSITE" id="PS51462">
    <property type="entry name" value="NUDIX"/>
    <property type="match status" value="1"/>
</dbReference>
<evidence type="ECO:0000259" key="6">
    <source>
        <dbReference type="PROSITE" id="PS51462"/>
    </source>
</evidence>
<dbReference type="EMBL" id="AP022610">
    <property type="protein sequence ID" value="BBZ28186.1"/>
    <property type="molecule type" value="Genomic_DNA"/>
</dbReference>
<evidence type="ECO:0000313" key="7">
    <source>
        <dbReference type="EMBL" id="BBZ28186.1"/>
    </source>
</evidence>
<dbReference type="PANTHER" id="PTHR43046">
    <property type="entry name" value="GDP-MANNOSE MANNOSYL HYDROLASE"/>
    <property type="match status" value="1"/>
</dbReference>
<dbReference type="KEGG" id="mmag:MMAD_24810"/>
<name>A0A7I7XG75_9MYCO</name>
<keyword evidence="3 5" id="KW-0378">Hydrolase</keyword>
<evidence type="ECO:0000256" key="1">
    <source>
        <dbReference type="ARBA" id="ARBA00001946"/>
    </source>
</evidence>
<dbReference type="InterPro" id="IPR015797">
    <property type="entry name" value="NUDIX_hydrolase-like_dom_sf"/>
</dbReference>
<keyword evidence="4" id="KW-0460">Magnesium</keyword>
<protein>
    <submittedName>
        <fullName evidence="7">Exopolyphosphatase</fullName>
    </submittedName>
</protein>
<sequence length="342" mass="37019">MIGWLVVVALALLAAVLVVGGIWAFQTAHRLDRLHVRYDLSWQALDGILARRAVVARAVATDAYGNTAAGRRLAALADAAERAPRSAREAAENELSTALAAVDPLSLPVALVAELADAQARVLLGRRFHNDAVRDTLALRERPLVRWLHLGGTASMPTYFEIVESGAQRAAGQRVHQRTSARIVLLDELGHVLLFCGSDPASASAPRWWFTVGGAVEPGESLAEAAVRELAEETGLRVSAADLVGPVWKREAVFDFNGSVIFSEEIFFVYRTQRFEPSTAGFTALETRTIHGHRWCDEQTIAELADRGETVYPLQLGELLAEANALVAPGSSGSTRELQSIR</sequence>
<dbReference type="CDD" id="cd04685">
    <property type="entry name" value="NUDIX_Hydrolase"/>
    <property type="match status" value="1"/>
</dbReference>
<proteinExistence type="inferred from homology"/>
<dbReference type="Gene3D" id="3.90.79.10">
    <property type="entry name" value="Nucleoside Triphosphate Pyrophosphohydrolase"/>
    <property type="match status" value="1"/>
</dbReference>
<evidence type="ECO:0000313" key="8">
    <source>
        <dbReference type="Proteomes" id="UP000466517"/>
    </source>
</evidence>
<dbReference type="PRINTS" id="PR00502">
    <property type="entry name" value="NUDIXFAMILY"/>
</dbReference>
<dbReference type="SUPFAM" id="SSF55811">
    <property type="entry name" value="Nudix"/>
    <property type="match status" value="1"/>
</dbReference>
<dbReference type="PROSITE" id="PS00893">
    <property type="entry name" value="NUDIX_BOX"/>
    <property type="match status" value="1"/>
</dbReference>
<gene>
    <name evidence="7" type="ORF">MMAD_24810</name>
</gene>
<feature type="domain" description="Nudix hydrolase" evidence="6">
    <location>
        <begin position="176"/>
        <end position="318"/>
    </location>
</feature>
<dbReference type="InterPro" id="IPR020084">
    <property type="entry name" value="NUDIX_hydrolase_CS"/>
</dbReference>
<dbReference type="GO" id="GO:0016787">
    <property type="term" value="F:hydrolase activity"/>
    <property type="evidence" value="ECO:0007669"/>
    <property type="project" value="UniProtKB-KW"/>
</dbReference>
<dbReference type="Pfam" id="PF00293">
    <property type="entry name" value="NUDIX"/>
    <property type="match status" value="1"/>
</dbReference>
<comment type="similarity">
    <text evidence="2 5">Belongs to the Nudix hydrolase family.</text>
</comment>
<keyword evidence="8" id="KW-1185">Reference proteome</keyword>
<dbReference type="AlphaFoldDB" id="A0A7I7XG75"/>
<dbReference type="InterPro" id="IPR020476">
    <property type="entry name" value="Nudix_hydrolase"/>
</dbReference>
<evidence type="ECO:0000256" key="5">
    <source>
        <dbReference type="RuleBase" id="RU003476"/>
    </source>
</evidence>
<organism evidence="7 8">
    <name type="scientific">Mycolicibacterium madagascariense</name>
    <dbReference type="NCBI Taxonomy" id="212765"/>
    <lineage>
        <taxon>Bacteria</taxon>
        <taxon>Bacillati</taxon>
        <taxon>Actinomycetota</taxon>
        <taxon>Actinomycetes</taxon>
        <taxon>Mycobacteriales</taxon>
        <taxon>Mycobacteriaceae</taxon>
        <taxon>Mycolicibacterium</taxon>
    </lineage>
</organism>
<evidence type="ECO:0000256" key="2">
    <source>
        <dbReference type="ARBA" id="ARBA00005582"/>
    </source>
</evidence>
<reference evidence="7 8" key="1">
    <citation type="journal article" date="2019" name="Emerg. Microbes Infect.">
        <title>Comprehensive subspecies identification of 175 nontuberculous mycobacteria species based on 7547 genomic profiles.</title>
        <authorList>
            <person name="Matsumoto Y."/>
            <person name="Kinjo T."/>
            <person name="Motooka D."/>
            <person name="Nabeya D."/>
            <person name="Jung N."/>
            <person name="Uechi K."/>
            <person name="Horii T."/>
            <person name="Iida T."/>
            <person name="Fujita J."/>
            <person name="Nakamura S."/>
        </authorList>
    </citation>
    <scope>NUCLEOTIDE SEQUENCE [LARGE SCALE GENOMIC DNA]</scope>
    <source>
        <strain evidence="7 8">JCM 13574</strain>
    </source>
</reference>
<dbReference type="InterPro" id="IPR000086">
    <property type="entry name" value="NUDIX_hydrolase_dom"/>
</dbReference>